<proteinExistence type="predicted"/>
<dbReference type="OrthoDB" id="6498423at2759"/>
<organism evidence="2 3">
    <name type="scientific">Varroa destructor</name>
    <name type="common">Honeybee mite</name>
    <dbReference type="NCBI Taxonomy" id="109461"/>
    <lineage>
        <taxon>Eukaryota</taxon>
        <taxon>Metazoa</taxon>
        <taxon>Ecdysozoa</taxon>
        <taxon>Arthropoda</taxon>
        <taxon>Chelicerata</taxon>
        <taxon>Arachnida</taxon>
        <taxon>Acari</taxon>
        <taxon>Parasitiformes</taxon>
        <taxon>Mesostigmata</taxon>
        <taxon>Gamasina</taxon>
        <taxon>Dermanyssoidea</taxon>
        <taxon>Varroidae</taxon>
        <taxon>Varroa</taxon>
    </lineage>
</organism>
<feature type="chain" id="PRO_5029915477" description="Secreted protein" evidence="1">
    <location>
        <begin position="36"/>
        <end position="170"/>
    </location>
</feature>
<protein>
    <recommendedName>
        <fullName evidence="4">Secreted protein</fullName>
    </recommendedName>
</protein>
<feature type="signal peptide" evidence="1">
    <location>
        <begin position="1"/>
        <end position="35"/>
    </location>
</feature>
<dbReference type="InParanoid" id="A0A7M7KKW0"/>
<dbReference type="EnsemblMetazoa" id="XM_022809421">
    <property type="protein sequence ID" value="XP_022665156"/>
    <property type="gene ID" value="LOC111252061"/>
</dbReference>
<keyword evidence="1" id="KW-0732">Signal</keyword>
<evidence type="ECO:0000313" key="3">
    <source>
        <dbReference type="Proteomes" id="UP000594260"/>
    </source>
</evidence>
<dbReference type="GeneID" id="111252061"/>
<evidence type="ECO:0000256" key="1">
    <source>
        <dbReference type="SAM" id="SignalP"/>
    </source>
</evidence>
<evidence type="ECO:0008006" key="4">
    <source>
        <dbReference type="Google" id="ProtNLM"/>
    </source>
</evidence>
<dbReference type="Proteomes" id="UP000594260">
    <property type="component" value="Unplaced"/>
</dbReference>
<reference evidence="2" key="1">
    <citation type="submission" date="2021-01" db="UniProtKB">
        <authorList>
            <consortium name="EnsemblMetazoa"/>
        </authorList>
    </citation>
    <scope>IDENTIFICATION</scope>
</reference>
<name>A0A7M7KKW0_VARDE</name>
<dbReference type="RefSeq" id="XP_022665156.1">
    <property type="nucleotide sequence ID" value="XM_022809421.1"/>
</dbReference>
<keyword evidence="3" id="KW-1185">Reference proteome</keyword>
<sequence length="170" mass="18375">MQHHHTAIAARSAGALFGVIVTVSLMSELIGVASAECFIGKAIQDTELCSNTFQGMFEKKDDSGKERKFNATNPADLREACCSMERLERCLQAASTDAGCRDEVRFIVEHMTATARKLIHSLYKIQCNKVDCSSGAGRSVGHASWSLLALSSVAVILRTALQEGTLLALR</sequence>
<dbReference type="KEGG" id="vde:111252061"/>
<dbReference type="AlphaFoldDB" id="A0A7M7KKW0"/>
<evidence type="ECO:0000313" key="2">
    <source>
        <dbReference type="EnsemblMetazoa" id="XP_022665156"/>
    </source>
</evidence>
<accession>A0A7M7KKW0</accession>